<name>A0A2P6RUZ4_ROSCH</name>
<organism evidence="2 3">
    <name type="scientific">Rosa chinensis</name>
    <name type="common">China rose</name>
    <dbReference type="NCBI Taxonomy" id="74649"/>
    <lineage>
        <taxon>Eukaryota</taxon>
        <taxon>Viridiplantae</taxon>
        <taxon>Streptophyta</taxon>
        <taxon>Embryophyta</taxon>
        <taxon>Tracheophyta</taxon>
        <taxon>Spermatophyta</taxon>
        <taxon>Magnoliopsida</taxon>
        <taxon>eudicotyledons</taxon>
        <taxon>Gunneridae</taxon>
        <taxon>Pentapetalae</taxon>
        <taxon>rosids</taxon>
        <taxon>fabids</taxon>
        <taxon>Rosales</taxon>
        <taxon>Rosaceae</taxon>
        <taxon>Rosoideae</taxon>
        <taxon>Rosoideae incertae sedis</taxon>
        <taxon>Rosa</taxon>
    </lineage>
</organism>
<gene>
    <name evidence="2" type="ORF">RchiOBHm_Chr2g0130941</name>
</gene>
<keyword evidence="1" id="KW-1133">Transmembrane helix</keyword>
<proteinExistence type="predicted"/>
<keyword evidence="1" id="KW-0472">Membrane</keyword>
<accession>A0A2P6RUZ4</accession>
<evidence type="ECO:0000313" key="3">
    <source>
        <dbReference type="Proteomes" id="UP000238479"/>
    </source>
</evidence>
<feature type="transmembrane region" description="Helical" evidence="1">
    <location>
        <begin position="45"/>
        <end position="64"/>
    </location>
</feature>
<reference evidence="2 3" key="1">
    <citation type="journal article" date="2018" name="Nat. Genet.">
        <title>The Rosa genome provides new insights in the design of modern roses.</title>
        <authorList>
            <person name="Bendahmane M."/>
        </authorList>
    </citation>
    <scope>NUCLEOTIDE SEQUENCE [LARGE SCALE GENOMIC DNA]</scope>
    <source>
        <strain evidence="3">cv. Old Blush</strain>
    </source>
</reference>
<feature type="transmembrane region" description="Helical" evidence="1">
    <location>
        <begin position="12"/>
        <end position="33"/>
    </location>
</feature>
<dbReference type="AlphaFoldDB" id="A0A2P6RUZ4"/>
<evidence type="ECO:0000256" key="1">
    <source>
        <dbReference type="SAM" id="Phobius"/>
    </source>
</evidence>
<dbReference type="Gramene" id="PRQ50233">
    <property type="protein sequence ID" value="PRQ50233"/>
    <property type="gene ID" value="RchiOBHm_Chr2g0130941"/>
</dbReference>
<protein>
    <submittedName>
        <fullName evidence="2">Uncharacterized protein</fullName>
    </submittedName>
</protein>
<keyword evidence="1" id="KW-0812">Transmembrane</keyword>
<comment type="caution">
    <text evidence="2">The sequence shown here is derived from an EMBL/GenBank/DDBJ whole genome shotgun (WGS) entry which is preliminary data.</text>
</comment>
<dbReference type="Proteomes" id="UP000238479">
    <property type="component" value="Chromosome 2"/>
</dbReference>
<sequence>MDGNCKETVQDVFFSYKLCFCWILFMDGTTYGFNIMSSSGKWQHFTVPIPFGIFCVLHIPLLQFTRK</sequence>
<keyword evidence="3" id="KW-1185">Reference proteome</keyword>
<evidence type="ECO:0000313" key="2">
    <source>
        <dbReference type="EMBL" id="PRQ50233.1"/>
    </source>
</evidence>
<dbReference type="EMBL" id="PDCK01000040">
    <property type="protein sequence ID" value="PRQ50233.1"/>
    <property type="molecule type" value="Genomic_DNA"/>
</dbReference>